<dbReference type="SUPFAM" id="SSF51182">
    <property type="entry name" value="RmlC-like cupins"/>
    <property type="match status" value="1"/>
</dbReference>
<dbReference type="Pfam" id="PF12973">
    <property type="entry name" value="Cupin_7"/>
    <property type="match status" value="1"/>
</dbReference>
<feature type="domain" description="ChrR-like cupin" evidence="1">
    <location>
        <begin position="8"/>
        <end position="108"/>
    </location>
</feature>
<dbReference type="EMBL" id="VNWL01000029">
    <property type="protein sequence ID" value="TXK00724.1"/>
    <property type="molecule type" value="Genomic_DNA"/>
</dbReference>
<evidence type="ECO:0000313" key="4">
    <source>
        <dbReference type="Proteomes" id="UP000284189"/>
    </source>
</evidence>
<dbReference type="EMBL" id="QXFJ01000030">
    <property type="protein sequence ID" value="RIV69030.1"/>
    <property type="molecule type" value="Genomic_DNA"/>
</dbReference>
<dbReference type="Gene3D" id="2.60.120.10">
    <property type="entry name" value="Jelly Rolls"/>
    <property type="match status" value="1"/>
</dbReference>
<dbReference type="InterPro" id="IPR025979">
    <property type="entry name" value="ChrR-like_cupin_dom"/>
</dbReference>
<reference evidence="2 4" key="1">
    <citation type="submission" date="2018-08" db="EMBL/GenBank/DDBJ databases">
        <title>Proposal of Muricauda 72 sp.nov. and Muricauda NH166 sp.nov., isolated from seawater.</title>
        <authorList>
            <person name="Cheng H."/>
            <person name="Wu Y.-H."/>
            <person name="Guo L.-L."/>
            <person name="Xu X.-W."/>
        </authorList>
    </citation>
    <scope>NUCLEOTIDE SEQUENCE [LARGE SCALE GENOMIC DNA]</scope>
    <source>
        <strain evidence="2 4">NH166</strain>
    </source>
</reference>
<dbReference type="InterPro" id="IPR011051">
    <property type="entry name" value="RmlC_Cupin_sf"/>
</dbReference>
<dbReference type="AlphaFoldDB" id="A0A418N545"/>
<evidence type="ECO:0000313" key="3">
    <source>
        <dbReference type="EMBL" id="TXK00724.1"/>
    </source>
</evidence>
<dbReference type="InterPro" id="IPR014710">
    <property type="entry name" value="RmlC-like_jellyroll"/>
</dbReference>
<protein>
    <submittedName>
        <fullName evidence="2">Cupin domain-containing protein</fullName>
    </submittedName>
</protein>
<name>A0A418N545_9FLAO</name>
<evidence type="ECO:0000313" key="2">
    <source>
        <dbReference type="EMBL" id="RIV69030.1"/>
    </source>
</evidence>
<proteinExistence type="predicted"/>
<evidence type="ECO:0000259" key="1">
    <source>
        <dbReference type="Pfam" id="PF12973"/>
    </source>
</evidence>
<dbReference type="OrthoDB" id="2620172at2"/>
<dbReference type="Proteomes" id="UP000284189">
    <property type="component" value="Unassembled WGS sequence"/>
</dbReference>
<organism evidence="2 4">
    <name type="scientific">Flagellimonas aequoris</name>
    <dbReference type="NCBI Taxonomy" id="2306997"/>
    <lineage>
        <taxon>Bacteria</taxon>
        <taxon>Pseudomonadati</taxon>
        <taxon>Bacteroidota</taxon>
        <taxon>Flavobacteriia</taxon>
        <taxon>Flavobacteriales</taxon>
        <taxon>Flavobacteriaceae</taxon>
        <taxon>Flagellimonas</taxon>
    </lineage>
</organism>
<dbReference type="Proteomes" id="UP000321528">
    <property type="component" value="Unassembled WGS sequence"/>
</dbReference>
<sequence length="121" mass="13751">MAMNIRDYITKSEQISWQPLIEKEIHYHGVFVKSLHFDKATDRSTAILLKFEAGASYPYHVHPAGEEILVLEGSCEIHHETLSQGDYLYTPPTGKHAVKSKKGCILFLSIPEEVILIQEDK</sequence>
<comment type="caution">
    <text evidence="2">The sequence shown here is derived from an EMBL/GenBank/DDBJ whole genome shotgun (WGS) entry which is preliminary data.</text>
</comment>
<reference evidence="3 5" key="2">
    <citation type="submission" date="2019-07" db="EMBL/GenBank/DDBJ databases">
        <title>Draft genome of two Muricauda strains isolated from deep sea.</title>
        <authorList>
            <person name="Sun C."/>
        </authorList>
    </citation>
    <scope>NUCLEOTIDE SEQUENCE [LARGE SCALE GENOMIC DNA]</scope>
    <source>
        <strain evidence="3 5">NH166</strain>
    </source>
</reference>
<keyword evidence="5" id="KW-1185">Reference proteome</keyword>
<accession>A0A418N545</accession>
<gene>
    <name evidence="2" type="ORF">D2U88_15265</name>
    <name evidence="3" type="ORF">FQ019_15095</name>
</gene>
<evidence type="ECO:0000313" key="5">
    <source>
        <dbReference type="Proteomes" id="UP000321528"/>
    </source>
</evidence>